<dbReference type="InterPro" id="IPR007533">
    <property type="entry name" value="Cyt_c_oxidase_assmbl_CtaG"/>
</dbReference>
<comment type="subcellular location">
    <subcellularLocation>
        <location evidence="2">Cell inner membrane</location>
        <topology evidence="2">Single-pass type II membrane protein</topology>
        <orientation evidence="2">Periplasmic side</orientation>
    </subcellularLocation>
</comment>
<dbReference type="Pfam" id="PF04442">
    <property type="entry name" value="CtaG_Cox11"/>
    <property type="match status" value="1"/>
</dbReference>
<dbReference type="Proteomes" id="UP000216101">
    <property type="component" value="Unassembled WGS sequence"/>
</dbReference>
<comment type="caution">
    <text evidence="10">The sequence shown here is derived from an EMBL/GenBank/DDBJ whole genome shotgun (WGS) entry which is preliminary data.</text>
</comment>
<evidence type="ECO:0000313" key="11">
    <source>
        <dbReference type="Proteomes" id="UP000216101"/>
    </source>
</evidence>
<keyword evidence="6" id="KW-0735">Signal-anchor</keyword>
<sequence>MVSHKVLMRKLILICIAMFAFGYALVPLYDVFCEITGINGKTSNRAAVAAKRIDESRDITVEFLANRDASIPWVFEPEMAHITLHPGQVTLVNFIVENPTDEAMIGRAVPSVSPGEAAKYFKKIECFCFSEQPLDAHERRAMSVQFYVDAELPAQFTTITLSYRLYRHTPQVVSR</sequence>
<accession>A0A266QAJ5</accession>
<keyword evidence="5" id="KW-0812">Transmembrane</keyword>
<evidence type="ECO:0000313" key="10">
    <source>
        <dbReference type="EMBL" id="OZY86872.1"/>
    </source>
</evidence>
<evidence type="ECO:0000256" key="1">
    <source>
        <dbReference type="ARBA" id="ARBA00004007"/>
    </source>
</evidence>
<evidence type="ECO:0000256" key="7">
    <source>
        <dbReference type="ARBA" id="ARBA00022989"/>
    </source>
</evidence>
<dbReference type="GO" id="GO:0005886">
    <property type="term" value="C:plasma membrane"/>
    <property type="evidence" value="ECO:0007669"/>
    <property type="project" value="UniProtKB-SubCell"/>
</dbReference>
<dbReference type="GO" id="GO:0005507">
    <property type="term" value="F:copper ion binding"/>
    <property type="evidence" value="ECO:0007669"/>
    <property type="project" value="InterPro"/>
</dbReference>
<name>A0A266QAJ5_9GAMM</name>
<dbReference type="PANTHER" id="PTHR21320:SF3">
    <property type="entry name" value="CYTOCHROME C OXIDASE ASSEMBLY PROTEIN COX11, MITOCHONDRIAL-RELATED"/>
    <property type="match status" value="1"/>
</dbReference>
<evidence type="ECO:0000256" key="9">
    <source>
        <dbReference type="ARBA" id="ARBA00023136"/>
    </source>
</evidence>
<evidence type="ECO:0000256" key="2">
    <source>
        <dbReference type="ARBA" id="ARBA00004382"/>
    </source>
</evidence>
<gene>
    <name evidence="10" type="ORF">CBP51_07720</name>
</gene>
<dbReference type="InterPro" id="IPR023471">
    <property type="entry name" value="CtaG/Cox11_dom_sf"/>
</dbReference>
<proteinExistence type="inferred from homology"/>
<evidence type="ECO:0000256" key="8">
    <source>
        <dbReference type="ARBA" id="ARBA00023008"/>
    </source>
</evidence>
<comment type="similarity">
    <text evidence="3">Belongs to the COX11/CtaG family.</text>
</comment>
<comment type="function">
    <text evidence="1">Exerts its effect at some terminal stage of cytochrome c oxidase synthesis, probably by being involved in the insertion of the copper B into subunit I.</text>
</comment>
<evidence type="ECO:0000256" key="5">
    <source>
        <dbReference type="ARBA" id="ARBA00022692"/>
    </source>
</evidence>
<keyword evidence="8" id="KW-0186">Copper</keyword>
<keyword evidence="11" id="KW-1185">Reference proteome</keyword>
<evidence type="ECO:0000256" key="3">
    <source>
        <dbReference type="ARBA" id="ARBA00009620"/>
    </source>
</evidence>
<keyword evidence="7" id="KW-1133">Transmembrane helix</keyword>
<reference evidence="11" key="1">
    <citation type="submission" date="2017-05" db="EMBL/GenBank/DDBJ databases">
        <authorList>
            <person name="Barney B.M."/>
        </authorList>
    </citation>
    <scope>NUCLEOTIDE SEQUENCE [LARGE SCALE GENOMIC DNA]</scope>
    <source>
        <strain evidence="11">PSBB022</strain>
    </source>
</reference>
<dbReference type="EMBL" id="NHNI01000001">
    <property type="protein sequence ID" value="OZY86872.1"/>
    <property type="molecule type" value="Genomic_DNA"/>
</dbReference>
<keyword evidence="9" id="KW-0472">Membrane</keyword>
<dbReference type="PANTHER" id="PTHR21320">
    <property type="entry name" value="CYTOCHROME C OXIDASE ASSEMBLY PROTEIN COX11-RELATED"/>
    <property type="match status" value="1"/>
</dbReference>
<evidence type="ECO:0000256" key="4">
    <source>
        <dbReference type="ARBA" id="ARBA00015384"/>
    </source>
</evidence>
<organism evidence="10 11">
    <name type="scientific">Cellvibrio mixtus</name>
    <dbReference type="NCBI Taxonomy" id="39650"/>
    <lineage>
        <taxon>Bacteria</taxon>
        <taxon>Pseudomonadati</taxon>
        <taxon>Pseudomonadota</taxon>
        <taxon>Gammaproteobacteria</taxon>
        <taxon>Cellvibrionales</taxon>
        <taxon>Cellvibrionaceae</taxon>
        <taxon>Cellvibrio</taxon>
    </lineage>
</organism>
<dbReference type="SUPFAM" id="SSF110111">
    <property type="entry name" value="Ctag/Cox11"/>
    <property type="match status" value="1"/>
</dbReference>
<dbReference type="RefSeq" id="WP_078043947.1">
    <property type="nucleotide sequence ID" value="NZ_NHNI01000001.1"/>
</dbReference>
<dbReference type="Gene3D" id="2.60.370.10">
    <property type="entry name" value="Ctag/Cox11"/>
    <property type="match status" value="1"/>
</dbReference>
<dbReference type="PIRSF" id="PIRSF005413">
    <property type="entry name" value="COX11"/>
    <property type="match status" value="1"/>
</dbReference>
<evidence type="ECO:0000256" key="6">
    <source>
        <dbReference type="ARBA" id="ARBA00022968"/>
    </source>
</evidence>
<protein>
    <recommendedName>
        <fullName evidence="4">Cytochrome c oxidase assembly protein CtaG</fullName>
    </recommendedName>
</protein>
<dbReference type="NCBIfam" id="NF003465">
    <property type="entry name" value="PRK05089.1"/>
    <property type="match status" value="1"/>
</dbReference>
<dbReference type="AlphaFoldDB" id="A0A266QAJ5"/>